<proteinExistence type="predicted"/>
<dbReference type="RefSeq" id="WP_398281444.1">
    <property type="nucleotide sequence ID" value="NZ_JBITLV010000004.1"/>
</dbReference>
<organism evidence="1 2">
    <name type="scientific">Spongisporangium articulatum</name>
    <dbReference type="NCBI Taxonomy" id="3362603"/>
    <lineage>
        <taxon>Bacteria</taxon>
        <taxon>Bacillati</taxon>
        <taxon>Actinomycetota</taxon>
        <taxon>Actinomycetes</taxon>
        <taxon>Kineosporiales</taxon>
        <taxon>Kineosporiaceae</taxon>
        <taxon>Spongisporangium</taxon>
    </lineage>
</organism>
<dbReference type="EMBL" id="JBITLV010000004">
    <property type="protein sequence ID" value="MFI7588241.1"/>
    <property type="molecule type" value="Genomic_DNA"/>
</dbReference>
<keyword evidence="2" id="KW-1185">Reference proteome</keyword>
<name>A0ABW8APG8_9ACTN</name>
<evidence type="ECO:0000313" key="2">
    <source>
        <dbReference type="Proteomes" id="UP001612915"/>
    </source>
</evidence>
<reference evidence="1 2" key="1">
    <citation type="submission" date="2024-10" db="EMBL/GenBank/DDBJ databases">
        <title>The Natural Products Discovery Center: Release of the First 8490 Sequenced Strains for Exploring Actinobacteria Biosynthetic Diversity.</title>
        <authorList>
            <person name="Kalkreuter E."/>
            <person name="Kautsar S.A."/>
            <person name="Yang D."/>
            <person name="Bader C.D."/>
            <person name="Teijaro C.N."/>
            <person name="Fluegel L."/>
            <person name="Davis C.M."/>
            <person name="Simpson J.R."/>
            <person name="Lauterbach L."/>
            <person name="Steele A.D."/>
            <person name="Gui C."/>
            <person name="Meng S."/>
            <person name="Li G."/>
            <person name="Viehrig K."/>
            <person name="Ye F."/>
            <person name="Su P."/>
            <person name="Kiefer A.F."/>
            <person name="Nichols A."/>
            <person name="Cepeda A.J."/>
            <person name="Yan W."/>
            <person name="Fan B."/>
            <person name="Jiang Y."/>
            <person name="Adhikari A."/>
            <person name="Zheng C.-J."/>
            <person name="Schuster L."/>
            <person name="Cowan T.M."/>
            <person name="Smanski M.J."/>
            <person name="Chevrette M.G."/>
            <person name="De Carvalho L.P.S."/>
            <person name="Shen B."/>
        </authorList>
    </citation>
    <scope>NUCLEOTIDE SEQUENCE [LARGE SCALE GENOMIC DNA]</scope>
    <source>
        <strain evidence="1 2">NPDC049639</strain>
    </source>
</reference>
<dbReference type="Proteomes" id="UP001612915">
    <property type="component" value="Unassembled WGS sequence"/>
</dbReference>
<evidence type="ECO:0008006" key="3">
    <source>
        <dbReference type="Google" id="ProtNLM"/>
    </source>
</evidence>
<comment type="caution">
    <text evidence="1">The sequence shown here is derived from an EMBL/GenBank/DDBJ whole genome shotgun (WGS) entry which is preliminary data.</text>
</comment>
<evidence type="ECO:0000313" key="1">
    <source>
        <dbReference type="EMBL" id="MFI7588241.1"/>
    </source>
</evidence>
<sequence>MTPRDEIHVGAVGNQGGVLQRRAWLTGDEICRRERVRLTTPLRTVVDCCRHLDDGWALAVADAAARFHGVTGEELTHHILGAAPGPGRARVTWVADHLDARSESALESLNRAVLIQAGFQPEPQVWISTDRTRYRVDLLDRANRVISEADGRRKYEQEEQPATPWEDKLRQDSLWDSGFEIVRFTMADYYSRRAAYLARYRRAVLRADQRSVPRLWG</sequence>
<accession>A0ABW8APG8</accession>
<protein>
    <recommendedName>
        <fullName evidence="3">DUF559 domain-containing protein</fullName>
    </recommendedName>
</protein>
<gene>
    <name evidence="1" type="ORF">ACIB24_14325</name>
</gene>